<protein>
    <submittedName>
        <fullName evidence="1">Uncharacterized protein</fullName>
    </submittedName>
</protein>
<keyword evidence="2" id="KW-1185">Reference proteome</keyword>
<dbReference type="AlphaFoldDB" id="A0A0J1AYV9"/>
<dbReference type="Proteomes" id="UP000053611">
    <property type="component" value="Unassembled WGS sequence"/>
</dbReference>
<dbReference type="RefSeq" id="XP_018277000.1">
    <property type="nucleotide sequence ID" value="XM_018419563.1"/>
</dbReference>
<dbReference type="GeneID" id="28980166"/>
<gene>
    <name evidence="1" type="ORF">CC85DRAFT_147852</name>
</gene>
<evidence type="ECO:0000313" key="1">
    <source>
        <dbReference type="EMBL" id="KLT40509.1"/>
    </source>
</evidence>
<organism evidence="1 2">
    <name type="scientific">Cutaneotrichosporon oleaginosum</name>
    <dbReference type="NCBI Taxonomy" id="879819"/>
    <lineage>
        <taxon>Eukaryota</taxon>
        <taxon>Fungi</taxon>
        <taxon>Dikarya</taxon>
        <taxon>Basidiomycota</taxon>
        <taxon>Agaricomycotina</taxon>
        <taxon>Tremellomycetes</taxon>
        <taxon>Trichosporonales</taxon>
        <taxon>Trichosporonaceae</taxon>
        <taxon>Cutaneotrichosporon</taxon>
    </lineage>
</organism>
<name>A0A0J1AYV9_9TREE</name>
<accession>A0A0J1AYV9</accession>
<evidence type="ECO:0000313" key="2">
    <source>
        <dbReference type="Proteomes" id="UP000053611"/>
    </source>
</evidence>
<proteinExistence type="predicted"/>
<dbReference type="EMBL" id="KQ087233">
    <property type="protein sequence ID" value="KLT40509.1"/>
    <property type="molecule type" value="Genomic_DNA"/>
</dbReference>
<reference evidence="1 2" key="1">
    <citation type="submission" date="2015-03" db="EMBL/GenBank/DDBJ databases">
        <title>Genomics and transcriptomics of the oil-accumulating basidiomycete yeast T. oleaginosus allow insights into substrate utilization and the diverse evolutionary trajectories of mating systems in fungi.</title>
        <authorList>
            <consortium name="DOE Joint Genome Institute"/>
            <person name="Kourist R."/>
            <person name="Kracht O."/>
            <person name="Bracharz F."/>
            <person name="Lipzen A."/>
            <person name="Nolan M."/>
            <person name="Ohm R."/>
            <person name="Grigoriev I."/>
            <person name="Sun S."/>
            <person name="Heitman J."/>
            <person name="Bruck T."/>
            <person name="Nowrousian M."/>
        </authorList>
    </citation>
    <scope>NUCLEOTIDE SEQUENCE [LARGE SCALE GENOMIC DNA]</scope>
    <source>
        <strain evidence="1 2">IBC0246</strain>
    </source>
</reference>
<sequence>MTTLDPICPHPYAHQVSSRRRHVTVKRFNVLCRLSEQDIINTVPEDVEDAATRPPVTIDHDVYPHIIASILSYAKAGVLSVFGATSKYYRDYVEDLLAPSQTVAYVSFNCVKGRPNSGLPTMKGNEEAIAAFLAADVPRLRNRLRRVRALEFPTCLKTFRGKHWHAVPLISQETYRTLFPSVIVRMRNHADIPERLVRVMDKMAIFLDLELGLPECAKRSRLHVPRKRMVVNVRGSSGAHVSPLLTVLPKLSYPPCLVLNFDAWEVPHGTVKYMTLVESTMLITYIAEALKRCTVVLVEFGRVWAWSQPPDDTDDESQLVPLDYRTVETLLAPFRLPAKKKLHVLSLAEYRQSAGDGFAAETYWSI</sequence>